<dbReference type="CDD" id="cd18808">
    <property type="entry name" value="SF1_C_Upf1"/>
    <property type="match status" value="1"/>
</dbReference>
<feature type="domain" description="YprB ribonuclease H-like" evidence="7">
    <location>
        <begin position="319"/>
        <end position="525"/>
    </location>
</feature>
<dbReference type="InterPro" id="IPR027417">
    <property type="entry name" value="P-loop_NTPase"/>
</dbReference>
<dbReference type="NCBIfam" id="TIGR03491">
    <property type="entry name" value="TM0106 family RecB-like putative nuclease"/>
    <property type="match status" value="1"/>
</dbReference>
<dbReference type="CDD" id="cd17934">
    <property type="entry name" value="DEXXQc_Upf1-like"/>
    <property type="match status" value="1"/>
</dbReference>
<dbReference type="AlphaFoldDB" id="A0A7W7GPP2"/>
<dbReference type="InterPro" id="IPR050534">
    <property type="entry name" value="Coronavir_polyprotein_1ab"/>
</dbReference>
<dbReference type="Pfam" id="PF13087">
    <property type="entry name" value="AAA_12"/>
    <property type="match status" value="1"/>
</dbReference>
<dbReference type="SUPFAM" id="SSF52540">
    <property type="entry name" value="P-loop containing nucleoside triphosphate hydrolases"/>
    <property type="match status" value="1"/>
</dbReference>
<dbReference type="InterPro" id="IPR019993">
    <property type="entry name" value="RecB_nuclease_TM0106_put"/>
</dbReference>
<dbReference type="InterPro" id="IPR047187">
    <property type="entry name" value="SF1_C_Upf1"/>
</dbReference>
<evidence type="ECO:0000259" key="6">
    <source>
        <dbReference type="Pfam" id="PF13087"/>
    </source>
</evidence>
<dbReference type="Gene3D" id="3.40.50.300">
    <property type="entry name" value="P-loop containing nucleotide triphosphate hydrolases"/>
    <property type="match status" value="2"/>
</dbReference>
<evidence type="ECO:0000313" key="9">
    <source>
        <dbReference type="Proteomes" id="UP000540191"/>
    </source>
</evidence>
<dbReference type="PANTHER" id="PTHR43788">
    <property type="entry name" value="DNA2/NAM7 HELICASE FAMILY MEMBER"/>
    <property type="match status" value="1"/>
</dbReference>
<organism evidence="8 9">
    <name type="scientific">Micrococcus cohnii</name>
    <dbReference type="NCBI Taxonomy" id="993416"/>
    <lineage>
        <taxon>Bacteria</taxon>
        <taxon>Bacillati</taxon>
        <taxon>Actinomycetota</taxon>
        <taxon>Actinomycetes</taxon>
        <taxon>Micrococcales</taxon>
        <taxon>Micrococcaceae</taxon>
        <taxon>Micrococcus</taxon>
    </lineage>
</organism>
<evidence type="ECO:0000256" key="3">
    <source>
        <dbReference type="ARBA" id="ARBA00022806"/>
    </source>
</evidence>
<keyword evidence="3" id="KW-0347">Helicase</keyword>
<evidence type="ECO:0000259" key="7">
    <source>
        <dbReference type="Pfam" id="PF13482"/>
    </source>
</evidence>
<evidence type="ECO:0000256" key="4">
    <source>
        <dbReference type="ARBA" id="ARBA00022840"/>
    </source>
</evidence>
<keyword evidence="2" id="KW-0378">Hydrolase</keyword>
<evidence type="ECO:0000256" key="1">
    <source>
        <dbReference type="ARBA" id="ARBA00022741"/>
    </source>
</evidence>
<dbReference type="Proteomes" id="UP000540191">
    <property type="component" value="Unassembled WGS sequence"/>
</dbReference>
<evidence type="ECO:0000256" key="5">
    <source>
        <dbReference type="SAM" id="MobiDB-lite"/>
    </source>
</evidence>
<comment type="caution">
    <text evidence="8">The sequence shown here is derived from an EMBL/GenBank/DDBJ whole genome shotgun (WGS) entry which is preliminary data.</text>
</comment>
<keyword evidence="1" id="KW-0547">Nucleotide-binding</keyword>
<dbReference type="Pfam" id="PF13604">
    <property type="entry name" value="AAA_30"/>
    <property type="match status" value="1"/>
</dbReference>
<feature type="domain" description="DNA2/NAM7 helicase-like C-terminal" evidence="6">
    <location>
        <begin position="998"/>
        <end position="1174"/>
    </location>
</feature>
<dbReference type="GO" id="GO:0005524">
    <property type="term" value="F:ATP binding"/>
    <property type="evidence" value="ECO:0007669"/>
    <property type="project" value="UniProtKB-KW"/>
</dbReference>
<gene>
    <name evidence="8" type="ORF">HDA30_001526</name>
</gene>
<dbReference type="PANTHER" id="PTHR43788:SF8">
    <property type="entry name" value="DNA-BINDING PROTEIN SMUBP-2"/>
    <property type="match status" value="1"/>
</dbReference>
<dbReference type="EMBL" id="JACHNA010000001">
    <property type="protein sequence ID" value="MBB4736018.1"/>
    <property type="molecule type" value="Genomic_DNA"/>
</dbReference>
<dbReference type="InterPro" id="IPR038720">
    <property type="entry name" value="YprB_RNase_H-like_dom"/>
</dbReference>
<name>A0A7W7GPP2_9MICC</name>
<sequence>MVTFTPDLSSFLLSPSDLTAVATCEYGWLHDAVDPRLGRAPRPDQEGGFLERVSALGDAHEARTLERLKAERGPDGVVELPRAAAHTPEGIADAVAASRQALTSGAPVVFQAMLHDGVFGGYADFLVREADGAYEVVDTKLARHARVTALLQIAAYADLLDGMGVPRARHGSLWLGDGTAHRVDLEEIIPVYRRQRARLEGRLRAHMDAGRPVAWDDDVAVCGQCAACEEAVAEHRDVLLTAGATRVQRTRLRKEGVRTLEDLAATEHAPAGLSERTWRGLREQARLQLQEPEPDGAPPRQVIDPAALRGLPAPDAGDLFFDFEGDPLWVSPAGDMEGLEYLWGWVETPDGDTARTAFADFRFTGLWADTRAEERAALQEFVRMVEARRAAHPHMRIYHYAAYEVTALKRLTVRHGVGEAELDDWLRAGLFVDLYATVRAGLRAGVPSYSIKKLEPLYMGADHRDADGVTTAADSVTEYHAYAEAAEAADDGDPEAAREAQRLRAAIEDYNRYDCVSTARLRDWLLGLVGRQTAPAADAPPEPVVDEVETEDPRSESVVADEALEQDLLALVPEDADAPLDDEQRGVALLAAGLGFFRREAKPQWWAFFDRAVSPPDEWQNPRANVLADRVDVLEDWHRPSSRARTLQRVVQVTGHLEAGTELTEGAESRTVYDDVPSSRRDELTAHAVRWIGPRTAVEQVDHRPDGRSTLTLREKVPLDVDPHAQLPSAAFAHTVIPSETLQERLRDHARLTRSLGVLPRADRSETADAEQAPEAPPTAVFDILARRVPATTGRPLAAVTADARAGVLDGVDALVEALESARGSYVAVQGPPGTGKTHVGSHAVKALVERGWRVGITGQSHAVVENFLAKLVRIGIPAEQVGKEKGRRDDDRERPWTALPNRATAFAHLAEPGHVLGGTAWTFAHADAPEVDLLVIDEAGQFSLAMTLAAAARARTVLLLGDPQQLPQVTQGTHPQPVGDAALGWLMEPGEEVLRPERGFFLDTTWRMHSALTAPVSRLSYDGQLHANTAVTDLRHLDGVEPGLHPVPVVHEGNAVSSPEEAAAVVDVVREVTGRSWTPGAGAAPRPLTDEDVIVVAPYNGQVATVREALDAAGFGGTTVGTVDKFQGREAPVAILTMAASSPDEVARGLDFLLSRNRLNVSISRGQWACFLVHSPALTDALPTNPADLATIGAFLRLVQR</sequence>
<dbReference type="RefSeq" id="WP_184241605.1">
    <property type="nucleotide sequence ID" value="NZ_JACHNA010000001.1"/>
</dbReference>
<accession>A0A7W7GPP2</accession>
<feature type="region of interest" description="Disordered" evidence="5">
    <location>
        <begin position="534"/>
        <end position="554"/>
    </location>
</feature>
<keyword evidence="4" id="KW-0067">ATP-binding</keyword>
<keyword evidence="9" id="KW-1185">Reference proteome</keyword>
<evidence type="ECO:0000256" key="2">
    <source>
        <dbReference type="ARBA" id="ARBA00022801"/>
    </source>
</evidence>
<protein>
    <submittedName>
        <fullName evidence="8">Uncharacterized protein</fullName>
    </submittedName>
</protein>
<dbReference type="InterPro" id="IPR041679">
    <property type="entry name" value="DNA2/NAM7-like_C"/>
</dbReference>
<dbReference type="Pfam" id="PF13482">
    <property type="entry name" value="RNase_H_2"/>
    <property type="match status" value="1"/>
</dbReference>
<dbReference type="GO" id="GO:0043139">
    <property type="term" value="F:5'-3' DNA helicase activity"/>
    <property type="evidence" value="ECO:0007669"/>
    <property type="project" value="TreeGrafter"/>
</dbReference>
<proteinExistence type="predicted"/>
<reference evidence="8 9" key="1">
    <citation type="submission" date="2020-08" db="EMBL/GenBank/DDBJ databases">
        <title>Sequencing the genomes of 1000 actinobacteria strains.</title>
        <authorList>
            <person name="Klenk H.-P."/>
        </authorList>
    </citation>
    <scope>NUCLEOTIDE SEQUENCE [LARGE SCALE GENOMIC DNA]</scope>
    <source>
        <strain evidence="8 9">DSM 23974</strain>
    </source>
</reference>
<evidence type="ECO:0000313" key="8">
    <source>
        <dbReference type="EMBL" id="MBB4736018.1"/>
    </source>
</evidence>
<dbReference type="GO" id="GO:0016787">
    <property type="term" value="F:hydrolase activity"/>
    <property type="evidence" value="ECO:0007669"/>
    <property type="project" value="UniProtKB-KW"/>
</dbReference>